<dbReference type="EMBL" id="RSED01000002">
    <property type="protein sequence ID" value="RRS05815.1"/>
    <property type="molecule type" value="Genomic_DNA"/>
</dbReference>
<dbReference type="Pfam" id="PF00903">
    <property type="entry name" value="Glyoxalase"/>
    <property type="match status" value="1"/>
</dbReference>
<evidence type="ECO:0000313" key="3">
    <source>
        <dbReference type="Proteomes" id="UP000269265"/>
    </source>
</evidence>
<keyword evidence="3" id="KW-1185">Reference proteome</keyword>
<comment type="caution">
    <text evidence="2">The sequence shown here is derived from an EMBL/GenBank/DDBJ whole genome shotgun (WGS) entry which is preliminary data.</text>
</comment>
<proteinExistence type="predicted"/>
<sequence length="127" mass="13895">MLIDHLDHLVLTVADIPRTCDFYQRVLGMSVVSFKGGRKALAFGQQKINLHQQGQEFEPKARRPTPGSADLCFIAATPLDEVVAELQALGVPIEEGPVERTGATGPIRSVYVRDPDDNLVEISNLIT</sequence>
<reference evidence="2 3" key="1">
    <citation type="submission" date="2018-12" db="EMBL/GenBank/DDBJ databases">
        <title>The whole draft genome of Aquabacterium sp. SJQ9.</title>
        <authorList>
            <person name="Sun L."/>
            <person name="Gao X."/>
            <person name="Chen W."/>
            <person name="Huang K."/>
        </authorList>
    </citation>
    <scope>NUCLEOTIDE SEQUENCE [LARGE SCALE GENOMIC DNA]</scope>
    <source>
        <strain evidence="2 3">SJQ9</strain>
    </source>
</reference>
<name>A0A3R8S5A2_9BURK</name>
<dbReference type="InterPro" id="IPR029068">
    <property type="entry name" value="Glyas_Bleomycin-R_OHBP_Dase"/>
</dbReference>
<organism evidence="2 3">
    <name type="scientific">Aquabacterium soli</name>
    <dbReference type="NCBI Taxonomy" id="2493092"/>
    <lineage>
        <taxon>Bacteria</taxon>
        <taxon>Pseudomonadati</taxon>
        <taxon>Pseudomonadota</taxon>
        <taxon>Betaproteobacteria</taxon>
        <taxon>Burkholderiales</taxon>
        <taxon>Aquabacterium</taxon>
    </lineage>
</organism>
<dbReference type="InterPro" id="IPR004360">
    <property type="entry name" value="Glyas_Fos-R_dOase_dom"/>
</dbReference>
<dbReference type="RefSeq" id="WP_125241722.1">
    <property type="nucleotide sequence ID" value="NZ_RSED01000002.1"/>
</dbReference>
<dbReference type="PANTHER" id="PTHR21366:SF14">
    <property type="entry name" value="GLYOXALASE DOMAIN-CONTAINING PROTEIN 5"/>
    <property type="match status" value="1"/>
</dbReference>
<dbReference type="Proteomes" id="UP000269265">
    <property type="component" value="Unassembled WGS sequence"/>
</dbReference>
<dbReference type="PROSITE" id="PS51819">
    <property type="entry name" value="VOC"/>
    <property type="match status" value="1"/>
</dbReference>
<evidence type="ECO:0000313" key="2">
    <source>
        <dbReference type="EMBL" id="RRS05815.1"/>
    </source>
</evidence>
<dbReference type="SUPFAM" id="SSF54593">
    <property type="entry name" value="Glyoxalase/Bleomycin resistance protein/Dihydroxybiphenyl dioxygenase"/>
    <property type="match status" value="1"/>
</dbReference>
<dbReference type="CDD" id="cd07253">
    <property type="entry name" value="GLOD5"/>
    <property type="match status" value="1"/>
</dbReference>
<evidence type="ECO:0000259" key="1">
    <source>
        <dbReference type="PROSITE" id="PS51819"/>
    </source>
</evidence>
<feature type="domain" description="VOC" evidence="1">
    <location>
        <begin position="5"/>
        <end position="125"/>
    </location>
</feature>
<dbReference type="Gene3D" id="3.10.180.10">
    <property type="entry name" value="2,3-Dihydroxybiphenyl 1,2-Dioxygenase, domain 1"/>
    <property type="match status" value="1"/>
</dbReference>
<dbReference type="InterPro" id="IPR050383">
    <property type="entry name" value="GlyoxalaseI/FosfomycinResist"/>
</dbReference>
<dbReference type="InterPro" id="IPR037523">
    <property type="entry name" value="VOC_core"/>
</dbReference>
<gene>
    <name evidence="2" type="ORF">EIP75_02825</name>
</gene>
<accession>A0A3R8S5A2</accession>
<protein>
    <submittedName>
        <fullName evidence="2">VOC family protein</fullName>
    </submittedName>
</protein>
<dbReference type="OrthoDB" id="9812656at2"/>
<dbReference type="AlphaFoldDB" id="A0A3R8S5A2"/>
<dbReference type="PANTHER" id="PTHR21366">
    <property type="entry name" value="GLYOXALASE FAMILY PROTEIN"/>
    <property type="match status" value="1"/>
</dbReference>